<proteinExistence type="predicted"/>
<dbReference type="AlphaFoldDB" id="A0A2T7A9M3"/>
<evidence type="ECO:0000313" key="1">
    <source>
        <dbReference type="EMBL" id="PUU84434.1"/>
    </source>
</evidence>
<comment type="caution">
    <text evidence="1">The sequence shown here is derived from an EMBL/GenBank/DDBJ whole genome shotgun (WGS) entry which is preliminary data.</text>
</comment>
<keyword evidence="2" id="KW-1185">Reference proteome</keyword>
<reference evidence="1 2" key="1">
    <citation type="submission" date="2017-04" db="EMBL/GenBank/DDBJ databases">
        <title>Draft genome sequence of Tuber borchii Vittad., a whitish edible truffle.</title>
        <authorList>
            <consortium name="DOE Joint Genome Institute"/>
            <person name="Murat C."/>
            <person name="Kuo A."/>
            <person name="Barry K.W."/>
            <person name="Clum A."/>
            <person name="Dockter R.B."/>
            <person name="Fauchery L."/>
            <person name="Iotti M."/>
            <person name="Kohler A."/>
            <person name="Labutti K."/>
            <person name="Lindquist E.A."/>
            <person name="Lipzen A."/>
            <person name="Ohm R.A."/>
            <person name="Wang M."/>
            <person name="Grigoriev I.V."/>
            <person name="Zambonelli A."/>
            <person name="Martin F.M."/>
        </authorList>
    </citation>
    <scope>NUCLEOTIDE SEQUENCE [LARGE SCALE GENOMIC DNA]</scope>
    <source>
        <strain evidence="1 2">Tbo3840</strain>
    </source>
</reference>
<protein>
    <submittedName>
        <fullName evidence="1">Uncharacterized protein</fullName>
    </submittedName>
</protein>
<name>A0A2T7A9M3_TUBBO</name>
<sequence length="401" mass="44093">MLKSILPPLRSTCLHHVLPKRAFHITSINKTLSPTDKLWIAPSDADPSIREYTLAFRPPRLPKPATAEMLPQICRGIINSNPNISLSSAVRKVAERAGYTWEEYGSCGKTLLSPQEQDSKKVEDTPTLLVLPSPMAAVGPSAAALPRELIEGTCRDLSDLSYQFSPVLPSLPTIEKGIYISSLWKRLLPLFKGTLRASIHKILPGEEREAQIETLEHRFEVSGSISVVFIHAELTDENSLALVSSEVEECDYTNASNGLWSPILAILGNGLSFQYFIYNSITAPTKVSASKVFSGLRLSSNENGFEEDSVKGVLQRMYYVFLCGYINGIKAQIRRLSVVYGEKDRAGGTLKRALEEAERALEVGKGAIDEFASVEEGVEALARSAQYLREVTSKSEGVGYQ</sequence>
<evidence type="ECO:0000313" key="2">
    <source>
        <dbReference type="Proteomes" id="UP000244722"/>
    </source>
</evidence>
<accession>A0A2T7A9M3</accession>
<dbReference type="Proteomes" id="UP000244722">
    <property type="component" value="Unassembled WGS sequence"/>
</dbReference>
<organism evidence="1 2">
    <name type="scientific">Tuber borchii</name>
    <name type="common">White truffle</name>
    <dbReference type="NCBI Taxonomy" id="42251"/>
    <lineage>
        <taxon>Eukaryota</taxon>
        <taxon>Fungi</taxon>
        <taxon>Dikarya</taxon>
        <taxon>Ascomycota</taxon>
        <taxon>Pezizomycotina</taxon>
        <taxon>Pezizomycetes</taxon>
        <taxon>Pezizales</taxon>
        <taxon>Tuberaceae</taxon>
        <taxon>Tuber</taxon>
    </lineage>
</organism>
<dbReference type="EMBL" id="NESQ01000001">
    <property type="protein sequence ID" value="PUU84434.1"/>
    <property type="molecule type" value="Genomic_DNA"/>
</dbReference>
<gene>
    <name evidence="1" type="ORF">B9Z19DRAFT_1070340</name>
</gene>
<dbReference type="OrthoDB" id="5418029at2759"/>